<gene>
    <name evidence="1" type="ORF">GPUH_LOCUS18857</name>
</gene>
<keyword evidence="2" id="KW-1185">Reference proteome</keyword>
<evidence type="ECO:0000313" key="3">
    <source>
        <dbReference type="WBParaSite" id="GPUH_0001888301-mRNA-1"/>
    </source>
</evidence>
<dbReference type="WBParaSite" id="GPUH_0001888301-mRNA-1">
    <property type="protein sequence ID" value="GPUH_0001888301-mRNA-1"/>
    <property type="gene ID" value="GPUH_0001888301"/>
</dbReference>
<reference evidence="1 2" key="2">
    <citation type="submission" date="2018-11" db="EMBL/GenBank/DDBJ databases">
        <authorList>
            <consortium name="Pathogen Informatics"/>
        </authorList>
    </citation>
    <scope>NUCLEOTIDE SEQUENCE [LARGE SCALE GENOMIC DNA]</scope>
</reference>
<sequence>MASVLATAITTITNNKNNNDAAASEFERNIKDFATQFFNENLLQQILIRSRSLFIYQQKKAFINNVSSSSAFVVVRVCRSA</sequence>
<proteinExistence type="predicted"/>
<protein>
    <submittedName>
        <fullName evidence="1 3">Uncharacterized protein</fullName>
    </submittedName>
</protein>
<reference evidence="3" key="1">
    <citation type="submission" date="2016-06" db="UniProtKB">
        <authorList>
            <consortium name="WormBaseParasite"/>
        </authorList>
    </citation>
    <scope>IDENTIFICATION</scope>
</reference>
<dbReference type="AlphaFoldDB" id="A0A183ED17"/>
<accession>A0A183ED17</accession>
<name>A0A183ED17_9BILA</name>
<dbReference type="Proteomes" id="UP000271098">
    <property type="component" value="Unassembled WGS sequence"/>
</dbReference>
<organism evidence="3">
    <name type="scientific">Gongylonema pulchrum</name>
    <dbReference type="NCBI Taxonomy" id="637853"/>
    <lineage>
        <taxon>Eukaryota</taxon>
        <taxon>Metazoa</taxon>
        <taxon>Ecdysozoa</taxon>
        <taxon>Nematoda</taxon>
        <taxon>Chromadorea</taxon>
        <taxon>Rhabditida</taxon>
        <taxon>Spirurina</taxon>
        <taxon>Spiruromorpha</taxon>
        <taxon>Spiruroidea</taxon>
        <taxon>Gongylonematidae</taxon>
        <taxon>Gongylonema</taxon>
    </lineage>
</organism>
<evidence type="ECO:0000313" key="2">
    <source>
        <dbReference type="Proteomes" id="UP000271098"/>
    </source>
</evidence>
<evidence type="ECO:0000313" key="1">
    <source>
        <dbReference type="EMBL" id="VDN32583.1"/>
    </source>
</evidence>
<dbReference type="EMBL" id="UYRT01087468">
    <property type="protein sequence ID" value="VDN32583.1"/>
    <property type="molecule type" value="Genomic_DNA"/>
</dbReference>